<dbReference type="GO" id="GO:0008444">
    <property type="term" value="F:CDP-diacylglycerol-glycerol-3-phosphate 3-phosphatidyltransferase activity"/>
    <property type="evidence" value="ECO:0007669"/>
    <property type="project" value="InterPro"/>
</dbReference>
<evidence type="ECO:0000313" key="13">
    <source>
        <dbReference type="EMBL" id="TDD71616.1"/>
    </source>
</evidence>
<dbReference type="GO" id="GO:0046474">
    <property type="term" value="P:glycerophospholipid biosynthetic process"/>
    <property type="evidence" value="ECO:0007669"/>
    <property type="project" value="TreeGrafter"/>
</dbReference>
<dbReference type="PROSITE" id="PS00379">
    <property type="entry name" value="CDP_ALCOHOL_P_TRANSF"/>
    <property type="match status" value="1"/>
</dbReference>
<evidence type="ECO:0000256" key="4">
    <source>
        <dbReference type="ARBA" id="ARBA00022679"/>
    </source>
</evidence>
<dbReference type="OrthoDB" id="9796672at2"/>
<dbReference type="PANTHER" id="PTHR14269:SF62">
    <property type="entry name" value="CDP-DIACYLGLYCEROL--GLYCEROL-3-PHOSPHATE 3-PHOSPHATIDYLTRANSFERASE 1, CHLOROPLASTIC"/>
    <property type="match status" value="1"/>
</dbReference>
<dbReference type="PANTHER" id="PTHR14269">
    <property type="entry name" value="CDP-DIACYLGLYCEROL--GLYCEROL-3-PHOSPHATE 3-PHOSPHATIDYLTRANSFERASE-RELATED"/>
    <property type="match status" value="1"/>
</dbReference>
<keyword evidence="6 12" id="KW-1133">Transmembrane helix</keyword>
<evidence type="ECO:0000256" key="7">
    <source>
        <dbReference type="ARBA" id="ARBA00023098"/>
    </source>
</evidence>
<evidence type="ECO:0000256" key="11">
    <source>
        <dbReference type="RuleBase" id="RU003750"/>
    </source>
</evidence>
<evidence type="ECO:0000256" key="10">
    <source>
        <dbReference type="ARBA" id="ARBA00023264"/>
    </source>
</evidence>
<name>A0A4R5AJG3_9ACTN</name>
<evidence type="ECO:0000256" key="1">
    <source>
        <dbReference type="ARBA" id="ARBA00004141"/>
    </source>
</evidence>
<feature type="transmembrane region" description="Helical" evidence="12">
    <location>
        <begin position="146"/>
        <end position="165"/>
    </location>
</feature>
<keyword evidence="5 12" id="KW-0812">Transmembrane</keyword>
<dbReference type="GO" id="GO:0016020">
    <property type="term" value="C:membrane"/>
    <property type="evidence" value="ECO:0007669"/>
    <property type="project" value="UniProtKB-SubCell"/>
</dbReference>
<dbReference type="InterPro" id="IPR048254">
    <property type="entry name" value="CDP_ALCOHOL_P_TRANSF_CS"/>
</dbReference>
<evidence type="ECO:0000256" key="5">
    <source>
        <dbReference type="ARBA" id="ARBA00022692"/>
    </source>
</evidence>
<comment type="similarity">
    <text evidence="2 11">Belongs to the CDP-alcohol phosphatidyltransferase class-I family.</text>
</comment>
<keyword evidence="8 12" id="KW-0472">Membrane</keyword>
<dbReference type="InterPro" id="IPR050324">
    <property type="entry name" value="CDP-alcohol_PTase-I"/>
</dbReference>
<comment type="subcellular location">
    <subcellularLocation>
        <location evidence="1">Membrane</location>
        <topology evidence="1">Multi-pass membrane protein</topology>
    </subcellularLocation>
</comment>
<sequence>MGGGGRPRHGGGLAVKAQETAVQTDRVFTIPNILSFLRLLGVPVFLWLVLVEEADTLAIILLAVSGFTDYLDGYLARRWNQISRVGQLLDPLADRLYILTTIIALTLRDIIPLWFALLLVARDVYMTGIVALLRARRGITGLPVHFLGKSATACLLYAFPLLLWGDGDGTIPMLARVFGWAFVVWGVALYWWAAVLYTEQTRKVLAAPGAGRNS</sequence>
<feature type="transmembrane region" description="Helical" evidence="12">
    <location>
        <begin position="177"/>
        <end position="197"/>
    </location>
</feature>
<feature type="transmembrane region" description="Helical" evidence="12">
    <location>
        <begin position="33"/>
        <end position="51"/>
    </location>
</feature>
<dbReference type="AlphaFoldDB" id="A0A4R5AJG3"/>
<keyword evidence="7" id="KW-0443">Lipid metabolism</keyword>
<dbReference type="Gene3D" id="1.20.120.1760">
    <property type="match status" value="1"/>
</dbReference>
<reference evidence="13 14" key="1">
    <citation type="submission" date="2019-02" db="EMBL/GenBank/DDBJ databases">
        <title>Draft genome sequences of novel Actinobacteria.</title>
        <authorList>
            <person name="Sahin N."/>
            <person name="Ay H."/>
            <person name="Saygin H."/>
        </authorList>
    </citation>
    <scope>NUCLEOTIDE SEQUENCE [LARGE SCALE GENOMIC DNA]</scope>
    <source>
        <strain evidence="13 14">8K307</strain>
    </source>
</reference>
<evidence type="ECO:0000256" key="9">
    <source>
        <dbReference type="ARBA" id="ARBA00023209"/>
    </source>
</evidence>
<dbReference type="Pfam" id="PF01066">
    <property type="entry name" value="CDP-OH_P_transf"/>
    <property type="match status" value="1"/>
</dbReference>
<gene>
    <name evidence="13" type="ORF">E1262_05610</name>
</gene>
<dbReference type="EMBL" id="SMLB01000005">
    <property type="protein sequence ID" value="TDD71616.1"/>
    <property type="molecule type" value="Genomic_DNA"/>
</dbReference>
<accession>A0A4R5AJG3</accession>
<dbReference type="InterPro" id="IPR000462">
    <property type="entry name" value="CDP-OH_P_trans"/>
</dbReference>
<keyword evidence="10" id="KW-1208">Phospholipid metabolism</keyword>
<organism evidence="13 14">
    <name type="scientific">Jiangella aurantiaca</name>
    <dbReference type="NCBI Taxonomy" id="2530373"/>
    <lineage>
        <taxon>Bacteria</taxon>
        <taxon>Bacillati</taxon>
        <taxon>Actinomycetota</taxon>
        <taxon>Actinomycetes</taxon>
        <taxon>Jiangellales</taxon>
        <taxon>Jiangellaceae</taxon>
        <taxon>Jiangella</taxon>
    </lineage>
</organism>
<proteinExistence type="inferred from homology"/>
<dbReference type="PIRSF" id="PIRSF000847">
    <property type="entry name" value="Phos_ph_gly_syn"/>
    <property type="match status" value="1"/>
</dbReference>
<evidence type="ECO:0000256" key="2">
    <source>
        <dbReference type="ARBA" id="ARBA00010441"/>
    </source>
</evidence>
<protein>
    <submittedName>
        <fullName evidence="13">CDP-alcohol phosphatidyltransferase family protein</fullName>
    </submittedName>
</protein>
<keyword evidence="14" id="KW-1185">Reference proteome</keyword>
<dbReference type="InterPro" id="IPR043130">
    <property type="entry name" value="CDP-OH_PTrfase_TM_dom"/>
</dbReference>
<keyword evidence="9" id="KW-0594">Phospholipid biosynthesis</keyword>
<keyword evidence="4 11" id="KW-0808">Transferase</keyword>
<comment type="caution">
    <text evidence="13">The sequence shown here is derived from an EMBL/GenBank/DDBJ whole genome shotgun (WGS) entry which is preliminary data.</text>
</comment>
<evidence type="ECO:0000256" key="6">
    <source>
        <dbReference type="ARBA" id="ARBA00022989"/>
    </source>
</evidence>
<evidence type="ECO:0000256" key="8">
    <source>
        <dbReference type="ARBA" id="ARBA00023136"/>
    </source>
</evidence>
<dbReference type="UniPathway" id="UPA00085"/>
<evidence type="ECO:0000256" key="12">
    <source>
        <dbReference type="SAM" id="Phobius"/>
    </source>
</evidence>
<evidence type="ECO:0000313" key="14">
    <source>
        <dbReference type="Proteomes" id="UP000295217"/>
    </source>
</evidence>
<evidence type="ECO:0000256" key="3">
    <source>
        <dbReference type="ARBA" id="ARBA00022516"/>
    </source>
</evidence>
<dbReference type="InterPro" id="IPR004570">
    <property type="entry name" value="Phosphatidylglycerol_P_synth"/>
</dbReference>
<keyword evidence="3" id="KW-0444">Lipid biosynthesis</keyword>
<dbReference type="Proteomes" id="UP000295217">
    <property type="component" value="Unassembled WGS sequence"/>
</dbReference>